<dbReference type="EMBL" id="JGDB01000284">
    <property type="protein sequence ID" value="EXY88342.1"/>
    <property type="molecule type" value="Genomic_DNA"/>
</dbReference>
<keyword evidence="2" id="KW-0812">Transmembrane</keyword>
<dbReference type="PANTHER" id="PTHR30069">
    <property type="entry name" value="TONB-DEPENDENT OUTER MEMBRANE RECEPTOR"/>
    <property type="match status" value="1"/>
</dbReference>
<dbReference type="AlphaFoldDB" id="A0A015U0T8"/>
<reference evidence="6 7" key="1">
    <citation type="submission" date="2014-02" db="EMBL/GenBank/DDBJ databases">
        <authorList>
            <person name="Sears C."/>
            <person name="Carroll K."/>
            <person name="Sack B.R."/>
            <person name="Qadri F."/>
            <person name="Myers L.L."/>
            <person name="Chung G.-T."/>
            <person name="Escheverria P."/>
            <person name="Fraser C.M."/>
            <person name="Sadzewicz L."/>
            <person name="Shefchek K.A."/>
            <person name="Tallon L."/>
            <person name="Das S.P."/>
            <person name="Daugherty S."/>
            <person name="Mongodin E.F."/>
        </authorList>
    </citation>
    <scope>NUCLEOTIDE SEQUENCE [LARGE SCALE GENOMIC DNA]</scope>
    <source>
        <strain evidence="6">3998T</strain>
        <strain evidence="7">3998T(B)3</strain>
    </source>
</reference>
<organism evidence="6 7">
    <name type="scientific">Bacteroides fragilis str. 3998T(B)3</name>
    <dbReference type="NCBI Taxonomy" id="1339316"/>
    <lineage>
        <taxon>Bacteria</taxon>
        <taxon>Pseudomonadati</taxon>
        <taxon>Bacteroidota</taxon>
        <taxon>Bacteroidia</taxon>
        <taxon>Bacteroidales</taxon>
        <taxon>Bacteroidaceae</taxon>
        <taxon>Bacteroides</taxon>
    </lineage>
</organism>
<evidence type="ECO:0000256" key="3">
    <source>
        <dbReference type="SAM" id="SignalP"/>
    </source>
</evidence>
<dbReference type="GO" id="GO:0015344">
    <property type="term" value="F:siderophore uptake transmembrane transporter activity"/>
    <property type="evidence" value="ECO:0007669"/>
    <property type="project" value="TreeGrafter"/>
</dbReference>
<keyword evidence="6" id="KW-0675">Receptor</keyword>
<dbReference type="InterPro" id="IPR039426">
    <property type="entry name" value="TonB-dep_rcpt-like"/>
</dbReference>
<evidence type="ECO:0000313" key="7">
    <source>
        <dbReference type="Proteomes" id="UP000020773"/>
    </source>
</evidence>
<evidence type="ECO:0000256" key="1">
    <source>
        <dbReference type="ARBA" id="ARBA00022729"/>
    </source>
</evidence>
<keyword evidence="2" id="KW-0813">Transport</keyword>
<dbReference type="RefSeq" id="WP_042971711.1">
    <property type="nucleotide sequence ID" value="NZ_JGDB01000284.1"/>
</dbReference>
<feature type="domain" description="TonB-dependent receptor plug" evidence="4">
    <location>
        <begin position="146"/>
        <end position="249"/>
    </location>
</feature>
<dbReference type="Pfam" id="PF07715">
    <property type="entry name" value="Plug"/>
    <property type="match status" value="1"/>
</dbReference>
<dbReference type="SUPFAM" id="SSF49464">
    <property type="entry name" value="Carboxypeptidase regulatory domain-like"/>
    <property type="match status" value="1"/>
</dbReference>
<dbReference type="InterPro" id="IPR037066">
    <property type="entry name" value="Plug_dom_sf"/>
</dbReference>
<dbReference type="SUPFAM" id="SSF56935">
    <property type="entry name" value="Porins"/>
    <property type="match status" value="1"/>
</dbReference>
<dbReference type="Gene3D" id="2.170.130.10">
    <property type="entry name" value="TonB-dependent receptor, plug domain"/>
    <property type="match status" value="1"/>
</dbReference>
<accession>A0A015U0T8</accession>
<keyword evidence="2" id="KW-0472">Membrane</keyword>
<dbReference type="GO" id="GO:0044718">
    <property type="term" value="P:siderophore transmembrane transport"/>
    <property type="evidence" value="ECO:0007669"/>
    <property type="project" value="TreeGrafter"/>
</dbReference>
<keyword evidence="2" id="KW-0998">Cell outer membrane</keyword>
<feature type="non-terminal residue" evidence="6">
    <location>
        <position position="249"/>
    </location>
</feature>
<protein>
    <submittedName>
        <fullName evidence="6">TonB-dependent Receptor Plug domain protein</fullName>
    </submittedName>
</protein>
<name>A0A015U0T8_BACFG</name>
<proteinExistence type="inferred from homology"/>
<dbReference type="EMBL" id="JGDB01000284">
    <property type="protein sequence ID" value="EXY88341.1"/>
    <property type="molecule type" value="Genomic_DNA"/>
</dbReference>
<comment type="caution">
    <text evidence="6">The sequence shown here is derived from an EMBL/GenBank/DDBJ whole genome shotgun (WGS) entry which is preliminary data.</text>
</comment>
<evidence type="ECO:0000259" key="4">
    <source>
        <dbReference type="Pfam" id="PF07715"/>
    </source>
</evidence>
<evidence type="ECO:0000313" key="5">
    <source>
        <dbReference type="EMBL" id="EXY88341.1"/>
    </source>
</evidence>
<evidence type="ECO:0000256" key="2">
    <source>
        <dbReference type="PROSITE-ProRule" id="PRU01360"/>
    </source>
</evidence>
<dbReference type="PROSITE" id="PS52016">
    <property type="entry name" value="TONB_DEPENDENT_REC_3"/>
    <property type="match status" value="1"/>
</dbReference>
<comment type="similarity">
    <text evidence="2">Belongs to the TonB-dependent receptor family.</text>
</comment>
<gene>
    <name evidence="5" type="ORF">M125_5026</name>
    <name evidence="6" type="ORF">M125_5027</name>
</gene>
<comment type="subcellular location">
    <subcellularLocation>
        <location evidence="2">Cell outer membrane</location>
        <topology evidence="2">Multi-pass membrane protein</topology>
    </subcellularLocation>
</comment>
<feature type="signal peptide" evidence="3">
    <location>
        <begin position="1"/>
        <end position="38"/>
    </location>
</feature>
<dbReference type="Gene3D" id="2.60.40.1120">
    <property type="entry name" value="Carboxypeptidase-like, regulatory domain"/>
    <property type="match status" value="1"/>
</dbReference>
<keyword evidence="2" id="KW-1134">Transmembrane beta strand</keyword>
<dbReference type="PANTHER" id="PTHR30069:SF29">
    <property type="entry name" value="HEMOGLOBIN AND HEMOGLOBIN-HAPTOGLOBIN-BINDING PROTEIN 1-RELATED"/>
    <property type="match status" value="1"/>
</dbReference>
<dbReference type="FunFam" id="2.60.40.1120:FF:000003">
    <property type="entry name" value="Outer membrane protein Omp121"/>
    <property type="match status" value="1"/>
</dbReference>
<sequence length="249" mass="26087">MTEKTNLFPSLIRFRETNRLKMAIAASIMLWCATPQQAAADTYEKHEIASVQQQKVKTTGTVVDQNGEAMIGVSVKVKDNATMGAITDLEGKFSIDTPKGATLEISYIGYKTVTVKAEGTALNITMQEDAEVLDEVVIVGYGSQKKVNVTGAVSMVDSKVIESRPVSNVSQALQGVVPGLNLTVPTAGGALDAGMNISIRGAGTIGDGSSSSPLILIDGMEGDMNSINPNDIENISVLKDAAASSIYGS</sequence>
<dbReference type="InterPro" id="IPR012910">
    <property type="entry name" value="Plug_dom"/>
</dbReference>
<dbReference type="Proteomes" id="UP000020773">
    <property type="component" value="Unassembled WGS sequence"/>
</dbReference>
<keyword evidence="1 3" id="KW-0732">Signal</keyword>
<feature type="chain" id="PRO_5007367171" evidence="3">
    <location>
        <begin position="39"/>
        <end position="249"/>
    </location>
</feature>
<dbReference type="Pfam" id="PF13715">
    <property type="entry name" value="CarbopepD_reg_2"/>
    <property type="match status" value="1"/>
</dbReference>
<dbReference type="InterPro" id="IPR008969">
    <property type="entry name" value="CarboxyPept-like_regulatory"/>
</dbReference>
<dbReference type="GO" id="GO:0009279">
    <property type="term" value="C:cell outer membrane"/>
    <property type="evidence" value="ECO:0007669"/>
    <property type="project" value="UniProtKB-SubCell"/>
</dbReference>
<evidence type="ECO:0000313" key="6">
    <source>
        <dbReference type="EMBL" id="EXY88342.1"/>
    </source>
</evidence>